<gene>
    <name evidence="1" type="ORF">SAMN06297229_0621</name>
</gene>
<evidence type="ECO:0000313" key="2">
    <source>
        <dbReference type="Proteomes" id="UP000194450"/>
    </source>
</evidence>
<reference evidence="2" key="1">
    <citation type="submission" date="2017-04" db="EMBL/GenBank/DDBJ databases">
        <authorList>
            <person name="Varghese N."/>
            <person name="Submissions S."/>
        </authorList>
    </citation>
    <scope>NUCLEOTIDE SEQUENCE [LARGE SCALE GENOMIC DNA]</scope>
</reference>
<sequence length="80" mass="8805">MYVLELEDANFSADGSGDRFTWVSPRLNILEKRTLPNELSNPEYADSATATSFGFAGSKAANELQRVSFLPRRPANAPVQ</sequence>
<dbReference type="EMBL" id="FXWH01000001">
    <property type="protein sequence ID" value="SMQ61839.1"/>
    <property type="molecule type" value="Genomic_DNA"/>
</dbReference>
<dbReference type="AlphaFoldDB" id="A0A1Y6EHI5"/>
<name>A0A1Y6EHI5_9GAMM</name>
<evidence type="ECO:0000313" key="1">
    <source>
        <dbReference type="EMBL" id="SMQ61839.1"/>
    </source>
</evidence>
<accession>A0A1Y6EHI5</accession>
<organism evidence="1 2">
    <name type="scientific">Pseudidiomarina planktonica</name>
    <dbReference type="NCBI Taxonomy" id="1323738"/>
    <lineage>
        <taxon>Bacteria</taxon>
        <taxon>Pseudomonadati</taxon>
        <taxon>Pseudomonadota</taxon>
        <taxon>Gammaproteobacteria</taxon>
        <taxon>Alteromonadales</taxon>
        <taxon>Idiomarinaceae</taxon>
        <taxon>Pseudidiomarina</taxon>
    </lineage>
</organism>
<protein>
    <submittedName>
        <fullName evidence="1">Uncharacterized protein</fullName>
    </submittedName>
</protein>
<keyword evidence="2" id="KW-1185">Reference proteome</keyword>
<proteinExistence type="predicted"/>
<dbReference type="Proteomes" id="UP000194450">
    <property type="component" value="Unassembled WGS sequence"/>
</dbReference>